<dbReference type="HAMAP" id="MF_00107">
    <property type="entry name" value="IspF"/>
    <property type="match status" value="1"/>
</dbReference>
<dbReference type="HAMAP" id="MF_01520">
    <property type="entry name" value="IspDF"/>
    <property type="match status" value="1"/>
</dbReference>
<keyword evidence="7" id="KW-0548">Nucleotidyltransferase</keyword>
<dbReference type="PROSITE" id="PS01350">
    <property type="entry name" value="ISPF"/>
    <property type="match status" value="1"/>
</dbReference>
<dbReference type="Pfam" id="PF02542">
    <property type="entry name" value="YgbB"/>
    <property type="match status" value="1"/>
</dbReference>
<dbReference type="NCBIfam" id="NF006899">
    <property type="entry name" value="PRK09382.1"/>
    <property type="match status" value="1"/>
</dbReference>
<evidence type="ECO:0000256" key="9">
    <source>
        <dbReference type="ARBA" id="ARBA00023229"/>
    </source>
</evidence>
<dbReference type="SUPFAM" id="SSF69765">
    <property type="entry name" value="IpsF-like"/>
    <property type="match status" value="1"/>
</dbReference>
<dbReference type="InterPro" id="IPR034683">
    <property type="entry name" value="IspD/TarI"/>
</dbReference>
<dbReference type="NCBIfam" id="TIGR00453">
    <property type="entry name" value="ispD"/>
    <property type="match status" value="1"/>
</dbReference>
<sequence>MAPHTEKPTIGVVIPAAGRSTRAGQGCQKAYRRIGGDTVLNRVLKQFRSWNTNCPIIVVHHGDDTSLLQASIDRDSNIHTTTGGVERQASVLQGLRFLSSLPECPSHVFIHDAARPFATHRLLNDVLECLIEEPLTGVIPAIAVSDTLKKTDSNGLVRATISRDGLFRAQTPQAFTLQTILHLHEMAATSTSSYTDDASLLEEAGLPVRIVQGDSQNIKLTYSHDFEEGERLLRANSPTPGLLPDVRVGHGYDTHRLVPGEEITLCGVKIPHTSTLLGHSDADVGLHALTNAFLGTISAADIGSHFSPKDVRWKGASSTQFLKHAAELVKQGGGVITHCDVSFVCEKPRISDHRDAMRESVARIVGLNRSRVSVKAGTNERNGFVGREEGIVAFATATAVFPSGLAL</sequence>
<dbReference type="Gene3D" id="3.30.1330.50">
    <property type="entry name" value="2-C-methyl-D-erythritol 2,4-cyclodiphosphate synthase"/>
    <property type="match status" value="1"/>
</dbReference>
<dbReference type="PANTHER" id="PTHR43181:SF1">
    <property type="entry name" value="2-C-METHYL-D-ERYTHRITOL 2,4-CYCLODIPHOSPHATE SYNTHASE, CHLOROPLASTIC"/>
    <property type="match status" value="1"/>
</dbReference>
<keyword evidence="6" id="KW-0808">Transferase</keyword>
<dbReference type="Proteomes" id="UP001227192">
    <property type="component" value="Unassembled WGS sequence"/>
</dbReference>
<dbReference type="GO" id="GO:0050518">
    <property type="term" value="F:2-C-methyl-D-erythritol 4-phosphate cytidylyltransferase activity"/>
    <property type="evidence" value="ECO:0007669"/>
    <property type="project" value="InterPro"/>
</dbReference>
<evidence type="ECO:0000256" key="4">
    <source>
        <dbReference type="ARBA" id="ARBA00009789"/>
    </source>
</evidence>
<dbReference type="PANTHER" id="PTHR43181">
    <property type="entry name" value="2-C-METHYL-D-ERYTHRITOL 2,4-CYCLODIPHOSPHATE SYNTHASE, CHLOROPLASTIC"/>
    <property type="match status" value="1"/>
</dbReference>
<reference evidence="14" key="1">
    <citation type="submission" date="2015-06" db="EMBL/GenBank/DDBJ databases">
        <authorList>
            <person name="Nguyen H."/>
        </authorList>
    </citation>
    <scope>NUCLEOTIDE SEQUENCE</scope>
    <source>
        <strain evidence="14">DAOM 180753</strain>
    </source>
</reference>
<dbReference type="GO" id="GO:0008685">
    <property type="term" value="F:2-C-methyl-D-erythritol 2,4-cyclodiphosphate synthase activity"/>
    <property type="evidence" value="ECO:0007669"/>
    <property type="project" value="UniProtKB-EC"/>
</dbReference>
<comment type="pathway">
    <text evidence="3">Isoprenoid biosynthesis; isopentenyl diphosphate biosynthesis via DXP pathway; isopentenyl diphosphate from 1-deoxy-D-xylulose 5-phosphate: step 4/6.</text>
</comment>
<dbReference type="InterPro" id="IPR036571">
    <property type="entry name" value="MECDP_synthase_sf"/>
</dbReference>
<dbReference type="CDD" id="cd02516">
    <property type="entry name" value="CDP-ME_synthetase"/>
    <property type="match status" value="1"/>
</dbReference>
<dbReference type="Gene3D" id="3.90.550.10">
    <property type="entry name" value="Spore Coat Polysaccharide Biosynthesis Protein SpsA, Chain A"/>
    <property type="match status" value="1"/>
</dbReference>
<evidence type="ECO:0000259" key="13">
    <source>
        <dbReference type="Pfam" id="PF02542"/>
    </source>
</evidence>
<accession>A0AAI9TRY8</accession>
<proteinExistence type="inferred from homology"/>
<evidence type="ECO:0000256" key="3">
    <source>
        <dbReference type="ARBA" id="ARBA00004709"/>
    </source>
</evidence>
<evidence type="ECO:0000256" key="8">
    <source>
        <dbReference type="ARBA" id="ARBA00022723"/>
    </source>
</evidence>
<dbReference type="GO" id="GO:0046872">
    <property type="term" value="F:metal ion binding"/>
    <property type="evidence" value="ECO:0007669"/>
    <property type="project" value="UniProtKB-KW"/>
</dbReference>
<reference evidence="14" key="2">
    <citation type="journal article" date="2016" name="Fungal Biol.">
        <title>Ochratoxin A production by Penicillium thymicola.</title>
        <authorList>
            <person name="Nguyen H.D.T."/>
            <person name="McMullin D.R."/>
            <person name="Ponomareva E."/>
            <person name="Riley R."/>
            <person name="Pomraning K.R."/>
            <person name="Baker S.E."/>
            <person name="Seifert K.A."/>
        </authorList>
    </citation>
    <scope>NUCLEOTIDE SEQUENCE</scope>
    <source>
        <strain evidence="14">DAOM 180753</strain>
    </source>
</reference>
<protein>
    <recommendedName>
        <fullName evidence="12">2-C-methyl-D-erythritol 4-phosphate cytidylyltransferase, chloroplastic</fullName>
        <ecNumber evidence="5">4.6.1.12</ecNumber>
    </recommendedName>
</protein>
<dbReference type="SUPFAM" id="SSF53448">
    <property type="entry name" value="Nucleotide-diphospho-sugar transferases"/>
    <property type="match status" value="1"/>
</dbReference>
<dbReference type="AlphaFoldDB" id="A0AAI9TRY8"/>
<dbReference type="Pfam" id="PF01128">
    <property type="entry name" value="IspD"/>
    <property type="match status" value="1"/>
</dbReference>
<evidence type="ECO:0000256" key="1">
    <source>
        <dbReference type="ARBA" id="ARBA00000200"/>
    </source>
</evidence>
<evidence type="ECO:0000256" key="5">
    <source>
        <dbReference type="ARBA" id="ARBA00012579"/>
    </source>
</evidence>
<name>A0AAI9TRY8_PENTH</name>
<evidence type="ECO:0000313" key="15">
    <source>
        <dbReference type="Proteomes" id="UP001227192"/>
    </source>
</evidence>
<evidence type="ECO:0000256" key="2">
    <source>
        <dbReference type="ARBA" id="ARBA00001968"/>
    </source>
</evidence>
<comment type="cofactor">
    <cofactor evidence="2">
        <name>a divalent metal cation</name>
        <dbReference type="ChEBI" id="CHEBI:60240"/>
    </cofactor>
</comment>
<organism evidence="14 15">
    <name type="scientific">Penicillium thymicola</name>
    <dbReference type="NCBI Taxonomy" id="293382"/>
    <lineage>
        <taxon>Eukaryota</taxon>
        <taxon>Fungi</taxon>
        <taxon>Dikarya</taxon>
        <taxon>Ascomycota</taxon>
        <taxon>Pezizomycotina</taxon>
        <taxon>Eurotiomycetes</taxon>
        <taxon>Eurotiomycetidae</taxon>
        <taxon>Eurotiales</taxon>
        <taxon>Aspergillaceae</taxon>
        <taxon>Penicillium</taxon>
    </lineage>
</organism>
<evidence type="ECO:0000256" key="6">
    <source>
        <dbReference type="ARBA" id="ARBA00022679"/>
    </source>
</evidence>
<dbReference type="InterPro" id="IPR001228">
    <property type="entry name" value="IspD"/>
</dbReference>
<dbReference type="InterPro" id="IPR026596">
    <property type="entry name" value="IspD/F"/>
</dbReference>
<evidence type="ECO:0000256" key="11">
    <source>
        <dbReference type="ARBA" id="ARBA00023268"/>
    </source>
</evidence>
<comment type="similarity">
    <text evidence="4">Belongs to the IspD/TarI cytidylyltransferase family. IspD subfamily.</text>
</comment>
<feature type="domain" description="2-C-methyl-D-erythritol 2,4-cyclodiphosphate synthase" evidence="13">
    <location>
        <begin position="246"/>
        <end position="398"/>
    </location>
</feature>
<comment type="catalytic activity">
    <reaction evidence="1">
        <text>4-CDP-2-C-methyl-D-erythritol 2-phosphate = 2-C-methyl-D-erythritol 2,4-cyclic diphosphate + CMP</text>
        <dbReference type="Rhea" id="RHEA:23864"/>
        <dbReference type="ChEBI" id="CHEBI:57919"/>
        <dbReference type="ChEBI" id="CHEBI:58483"/>
        <dbReference type="ChEBI" id="CHEBI:60377"/>
        <dbReference type="EC" id="4.6.1.12"/>
    </reaction>
</comment>
<evidence type="ECO:0000256" key="12">
    <source>
        <dbReference type="ARBA" id="ARBA00069967"/>
    </source>
</evidence>
<dbReference type="InterPro" id="IPR020555">
    <property type="entry name" value="MECDP_synthase_CS"/>
</dbReference>
<keyword evidence="11" id="KW-0511">Multifunctional enzyme</keyword>
<evidence type="ECO:0000313" key="14">
    <source>
        <dbReference type="EMBL" id="KAJ9492339.1"/>
    </source>
</evidence>
<evidence type="ECO:0000256" key="7">
    <source>
        <dbReference type="ARBA" id="ARBA00022695"/>
    </source>
</evidence>
<dbReference type="FunFam" id="3.90.550.10:FF:000003">
    <property type="entry name" value="2-C-methyl-D-erythritol 4-phosphate cytidylyltransferase"/>
    <property type="match status" value="1"/>
</dbReference>
<keyword evidence="9" id="KW-0414">Isoprene biosynthesis</keyword>
<evidence type="ECO:0000256" key="10">
    <source>
        <dbReference type="ARBA" id="ARBA00023239"/>
    </source>
</evidence>
<gene>
    <name evidence="14" type="ORF">VN97_g895</name>
</gene>
<dbReference type="NCBIfam" id="TIGR00151">
    <property type="entry name" value="ispF"/>
    <property type="match status" value="1"/>
</dbReference>
<dbReference type="EMBL" id="LACB01000013">
    <property type="protein sequence ID" value="KAJ9492339.1"/>
    <property type="molecule type" value="Genomic_DNA"/>
</dbReference>
<dbReference type="GO" id="GO:0016114">
    <property type="term" value="P:terpenoid biosynthetic process"/>
    <property type="evidence" value="ECO:0007669"/>
    <property type="project" value="InterPro"/>
</dbReference>
<keyword evidence="8" id="KW-0479">Metal-binding</keyword>
<keyword evidence="15" id="KW-1185">Reference proteome</keyword>
<dbReference type="CDD" id="cd00554">
    <property type="entry name" value="MECDP_synthase"/>
    <property type="match status" value="1"/>
</dbReference>
<dbReference type="EC" id="4.6.1.12" evidence="5"/>
<dbReference type="InterPro" id="IPR003526">
    <property type="entry name" value="MECDP_synthase"/>
</dbReference>
<comment type="caution">
    <text evidence="14">The sequence shown here is derived from an EMBL/GenBank/DDBJ whole genome shotgun (WGS) entry which is preliminary data.</text>
</comment>
<dbReference type="InterPro" id="IPR029044">
    <property type="entry name" value="Nucleotide-diphossugar_trans"/>
</dbReference>
<keyword evidence="10" id="KW-0456">Lyase</keyword>